<reference evidence="3" key="1">
    <citation type="submission" date="2018-06" db="EMBL/GenBank/DDBJ databases">
        <authorList>
            <person name="Zhirakovskaya E."/>
        </authorList>
    </citation>
    <scope>NUCLEOTIDE SEQUENCE</scope>
</reference>
<dbReference type="EC" id="2.1.1.51" evidence="3"/>
<dbReference type="EMBL" id="UOFS01000002">
    <property type="protein sequence ID" value="VAW90816.1"/>
    <property type="molecule type" value="Genomic_DNA"/>
</dbReference>
<dbReference type="AlphaFoldDB" id="A0A3B1AE05"/>
<dbReference type="PIRSF" id="PIRSF018249">
    <property type="entry name" value="MyrA_prd"/>
    <property type="match status" value="1"/>
</dbReference>
<dbReference type="InterPro" id="IPR048647">
    <property type="entry name" value="RlmA_N"/>
</dbReference>
<evidence type="ECO:0000259" key="2">
    <source>
        <dbReference type="Pfam" id="PF21302"/>
    </source>
</evidence>
<dbReference type="GO" id="GO:0032259">
    <property type="term" value="P:methylation"/>
    <property type="evidence" value="ECO:0007669"/>
    <property type="project" value="UniProtKB-KW"/>
</dbReference>
<sequence length="281" mass="31147">MQNFNATKLTCPIDGDSLVLNEKQLQCCNGHSFDIARQGYVNLLPVQHKRSKEPGDSKEMVVARTLFLNSDIYLPIAKKLLQIVKSKSIGSTLTILDAGCGEGYYLDYIINSLKATGLNPNSIGLDISKHAIIAAARRNKNITWLVASNRQPPVISNSVDIIICVFGFQSFEGFNKILQHGGLIILVDPGPNHLKELRNIIYNDIRESEPTSLVEAEKLGFNLVDTQQLQFKTGDIDNSTIQSLLLMTPHFFRANKAGRDAAIALQNIDLSVDVVFRVLKR</sequence>
<dbReference type="Pfam" id="PF13649">
    <property type="entry name" value="Methyltransf_25"/>
    <property type="match status" value="1"/>
</dbReference>
<dbReference type="SUPFAM" id="SSF53335">
    <property type="entry name" value="S-adenosyl-L-methionine-dependent methyltransferases"/>
    <property type="match status" value="1"/>
</dbReference>
<proteinExistence type="predicted"/>
<keyword evidence="3" id="KW-0489">Methyltransferase</keyword>
<accession>A0A3B1AE05</accession>
<dbReference type="GO" id="GO:0008168">
    <property type="term" value="F:methyltransferase activity"/>
    <property type="evidence" value="ECO:0007669"/>
    <property type="project" value="UniProtKB-KW"/>
</dbReference>
<keyword evidence="3" id="KW-0808">Transferase</keyword>
<organism evidence="3">
    <name type="scientific">hydrothermal vent metagenome</name>
    <dbReference type="NCBI Taxonomy" id="652676"/>
    <lineage>
        <taxon>unclassified sequences</taxon>
        <taxon>metagenomes</taxon>
        <taxon>ecological metagenomes</taxon>
    </lineage>
</organism>
<feature type="domain" description="Methyltransferase" evidence="1">
    <location>
        <begin position="95"/>
        <end position="172"/>
    </location>
</feature>
<evidence type="ECO:0000259" key="1">
    <source>
        <dbReference type="Pfam" id="PF13649"/>
    </source>
</evidence>
<evidence type="ECO:0000313" key="3">
    <source>
        <dbReference type="EMBL" id="VAW90816.1"/>
    </source>
</evidence>
<dbReference type="InterPro" id="IPR016718">
    <property type="entry name" value="rRNA_m1G-MeTrfase_A_prd"/>
</dbReference>
<dbReference type="CDD" id="cd02440">
    <property type="entry name" value="AdoMet_MTases"/>
    <property type="match status" value="1"/>
</dbReference>
<dbReference type="InterPro" id="IPR041698">
    <property type="entry name" value="Methyltransf_25"/>
</dbReference>
<dbReference type="Pfam" id="PF21302">
    <property type="entry name" value="Zn_ribbon_RlmA"/>
    <property type="match status" value="1"/>
</dbReference>
<protein>
    <submittedName>
        <fullName evidence="3">Ribosomal RNA large subunit methyltransferase A</fullName>
        <ecNumber evidence="3">2.1.1.51</ecNumber>
    </submittedName>
</protein>
<gene>
    <name evidence="3" type="ORF">MNBD_GAMMA22-286</name>
</gene>
<feature type="domain" description="23S rRNA (guanine(745)-N(1))-methyltransferase N-terminal" evidence="2">
    <location>
        <begin position="10"/>
        <end position="52"/>
    </location>
</feature>
<dbReference type="Gene3D" id="3.40.50.150">
    <property type="entry name" value="Vaccinia Virus protein VP39"/>
    <property type="match status" value="1"/>
</dbReference>
<dbReference type="InterPro" id="IPR029063">
    <property type="entry name" value="SAM-dependent_MTases_sf"/>
</dbReference>
<name>A0A3B1AE05_9ZZZZ</name>